<sequence>MLMYLGTVCNGVLLCAIVCTVTHRLLNKSNQLSLSHVSTKVHPFWLTVAPAFTRSSPIFFNIRKFVGRLRVDWQVVQFT</sequence>
<comment type="caution">
    <text evidence="1">The sequence shown here is derived from an EMBL/GenBank/DDBJ whole genome shotgun (WGS) entry which is preliminary data.</text>
</comment>
<dbReference type="Proteomes" id="UP000465112">
    <property type="component" value="Chromosome 17"/>
</dbReference>
<keyword evidence="2" id="KW-1185">Reference proteome</keyword>
<dbReference type="AlphaFoldDB" id="A0A6A5EE65"/>
<accession>A0A6A5EE65</accession>
<protein>
    <submittedName>
        <fullName evidence="1">Uncharacterized protein</fullName>
    </submittedName>
</protein>
<reference evidence="1 2" key="1">
    <citation type="submission" date="2019-06" db="EMBL/GenBank/DDBJ databases">
        <title>A chromosome-scale genome assembly of the European perch, Perca fluviatilis.</title>
        <authorList>
            <person name="Roques C."/>
            <person name="Zahm M."/>
            <person name="Cabau C."/>
            <person name="Klopp C."/>
            <person name="Bouchez O."/>
            <person name="Donnadieu C."/>
            <person name="Kuhl H."/>
            <person name="Gislard M."/>
            <person name="Guendouz S."/>
            <person name="Journot L."/>
            <person name="Haffray P."/>
            <person name="Bestin A."/>
            <person name="Morvezen R."/>
            <person name="Feron R."/>
            <person name="Wen M."/>
            <person name="Jouanno E."/>
            <person name="Herpin A."/>
            <person name="Schartl M."/>
            <person name="Postlethwait J."/>
            <person name="Schaerlinger B."/>
            <person name="Chardard D."/>
            <person name="Lecocq T."/>
            <person name="Poncet C."/>
            <person name="Jaffrelo L."/>
            <person name="Lampietro C."/>
            <person name="Guiguen Y."/>
        </authorList>
    </citation>
    <scope>NUCLEOTIDE SEQUENCE [LARGE SCALE GENOMIC DNA]</scope>
    <source>
        <tissue evidence="1">Blood</tissue>
    </source>
</reference>
<proteinExistence type="predicted"/>
<dbReference type="EMBL" id="VHII01000017">
    <property type="protein sequence ID" value="KAF1377335.1"/>
    <property type="molecule type" value="Genomic_DNA"/>
</dbReference>
<evidence type="ECO:0000313" key="1">
    <source>
        <dbReference type="EMBL" id="KAF1377335.1"/>
    </source>
</evidence>
<name>A0A6A5EE65_PERFL</name>
<evidence type="ECO:0000313" key="2">
    <source>
        <dbReference type="Proteomes" id="UP000465112"/>
    </source>
</evidence>
<gene>
    <name evidence="1" type="ORF">PFLUV_G00199670</name>
</gene>
<organism evidence="1 2">
    <name type="scientific">Perca fluviatilis</name>
    <name type="common">European perch</name>
    <dbReference type="NCBI Taxonomy" id="8168"/>
    <lineage>
        <taxon>Eukaryota</taxon>
        <taxon>Metazoa</taxon>
        <taxon>Chordata</taxon>
        <taxon>Craniata</taxon>
        <taxon>Vertebrata</taxon>
        <taxon>Euteleostomi</taxon>
        <taxon>Actinopterygii</taxon>
        <taxon>Neopterygii</taxon>
        <taxon>Teleostei</taxon>
        <taxon>Neoteleostei</taxon>
        <taxon>Acanthomorphata</taxon>
        <taxon>Eupercaria</taxon>
        <taxon>Perciformes</taxon>
        <taxon>Percoidei</taxon>
        <taxon>Percidae</taxon>
        <taxon>Percinae</taxon>
        <taxon>Perca</taxon>
    </lineage>
</organism>